<evidence type="ECO:0000313" key="2">
    <source>
        <dbReference type="Proteomes" id="UP000011661"/>
    </source>
</evidence>
<dbReference type="EMBL" id="AOHX01000037">
    <property type="protein sequence ID" value="ELY44952.1"/>
    <property type="molecule type" value="Genomic_DNA"/>
</dbReference>
<organism evidence="1 2">
    <name type="scientific">Natronorubrum sulfidifaciens JCM 14089</name>
    <dbReference type="NCBI Taxonomy" id="1230460"/>
    <lineage>
        <taxon>Archaea</taxon>
        <taxon>Methanobacteriati</taxon>
        <taxon>Methanobacteriota</taxon>
        <taxon>Stenosarchaea group</taxon>
        <taxon>Halobacteria</taxon>
        <taxon>Halobacteriales</taxon>
        <taxon>Natrialbaceae</taxon>
        <taxon>Natronorubrum</taxon>
    </lineage>
</organism>
<reference evidence="1 2" key="1">
    <citation type="journal article" date="2014" name="PLoS Genet.">
        <title>Phylogenetically driven sequencing of extremely halophilic archaea reveals strategies for static and dynamic osmo-response.</title>
        <authorList>
            <person name="Becker E.A."/>
            <person name="Seitzer P.M."/>
            <person name="Tritt A."/>
            <person name="Larsen D."/>
            <person name="Krusor M."/>
            <person name="Yao A.I."/>
            <person name="Wu D."/>
            <person name="Madern D."/>
            <person name="Eisen J.A."/>
            <person name="Darling A.E."/>
            <person name="Facciotti M.T."/>
        </authorList>
    </citation>
    <scope>NUCLEOTIDE SEQUENCE [LARGE SCALE GENOMIC DNA]</scope>
    <source>
        <strain evidence="1 2">JCM 14089</strain>
    </source>
</reference>
<accession>L9W6H9</accession>
<sequence length="69" mass="7414">MLSSSCQLAIRSADEAGGSGFVEGGWLLELTRWGRGWFDSVQSSSRGHYGRLLRESGHVRAVVADNCSG</sequence>
<proteinExistence type="predicted"/>
<gene>
    <name evidence="1" type="ORF">C495_08415</name>
</gene>
<dbReference type="AlphaFoldDB" id="L9W6H9"/>
<evidence type="ECO:0000313" key="1">
    <source>
        <dbReference type="EMBL" id="ELY44952.1"/>
    </source>
</evidence>
<name>L9W6H9_9EURY</name>
<keyword evidence="2" id="KW-1185">Reference proteome</keyword>
<dbReference type="STRING" id="1230460.C495_08415"/>
<dbReference type="Proteomes" id="UP000011661">
    <property type="component" value="Unassembled WGS sequence"/>
</dbReference>
<protein>
    <submittedName>
        <fullName evidence="1">Uncharacterized protein</fullName>
    </submittedName>
</protein>
<comment type="caution">
    <text evidence="1">The sequence shown here is derived from an EMBL/GenBank/DDBJ whole genome shotgun (WGS) entry which is preliminary data.</text>
</comment>